<dbReference type="AlphaFoldDB" id="A0A1G6C6G2"/>
<dbReference type="OrthoDB" id="9772788at2"/>
<evidence type="ECO:0000256" key="7">
    <source>
        <dbReference type="ARBA" id="ARBA00025049"/>
    </source>
</evidence>
<name>A0A1G6C6G2_9BACT</name>
<dbReference type="STRING" id="617002.SAMN05660653_01349"/>
<evidence type="ECO:0000256" key="6">
    <source>
        <dbReference type="ARBA" id="ARBA00023239"/>
    </source>
</evidence>
<keyword evidence="4 8" id="KW-0441">Lipid A biosynthesis</keyword>
<feature type="active site" evidence="8">
    <location>
        <position position="55"/>
    </location>
</feature>
<keyword evidence="6 8" id="KW-0456">Lyase</keyword>
<reference evidence="9 10" key="1">
    <citation type="submission" date="2016-10" db="EMBL/GenBank/DDBJ databases">
        <authorList>
            <person name="de Groot N.N."/>
        </authorList>
    </citation>
    <scope>NUCLEOTIDE SEQUENCE [LARGE SCALE GENOMIC DNA]</scope>
    <source>
        <strain evidence="9 10">ASO4-2</strain>
    </source>
</reference>
<dbReference type="GO" id="GO:0016020">
    <property type="term" value="C:membrane"/>
    <property type="evidence" value="ECO:0007669"/>
    <property type="project" value="GOC"/>
</dbReference>
<comment type="catalytic activity">
    <reaction evidence="8">
        <text>a (3R)-hydroxyacyl-[ACP] = a (2E)-enoyl-[ACP] + H2O</text>
        <dbReference type="Rhea" id="RHEA:13097"/>
        <dbReference type="Rhea" id="RHEA-COMP:9925"/>
        <dbReference type="Rhea" id="RHEA-COMP:9945"/>
        <dbReference type="ChEBI" id="CHEBI:15377"/>
        <dbReference type="ChEBI" id="CHEBI:78784"/>
        <dbReference type="ChEBI" id="CHEBI:78827"/>
        <dbReference type="EC" id="4.2.1.59"/>
    </reaction>
</comment>
<evidence type="ECO:0000256" key="5">
    <source>
        <dbReference type="ARBA" id="ARBA00023098"/>
    </source>
</evidence>
<protein>
    <recommendedName>
        <fullName evidence="8">3-hydroxyacyl-[acyl-carrier-protein] dehydratase FabZ</fullName>
        <ecNumber evidence="8">4.2.1.59</ecNumber>
    </recommendedName>
    <alternativeName>
        <fullName evidence="8">(3R)-hydroxymyristoyl-[acyl-carrier-protein] dehydratase</fullName>
        <shortName evidence="8">(3R)-hydroxymyristoyl-ACP dehydrase</shortName>
    </alternativeName>
    <alternativeName>
        <fullName evidence="8">Beta-hydroxyacyl-ACP dehydratase</fullName>
    </alternativeName>
</protein>
<sequence>MNNSDPSLIDIRGIMDLLPHRYPFLLVDRILEFIPNKSIQAIKNVTFNEPHFQGHFPDYPLMPGVLIVESLAQTAGLLLLKSRPAGELKDKLFVFTGLEKVKFRRQVVPGDQLLLDMNHVRNKMNVWKMTGTAHVNGNLVAEATLSGAFVDLERA</sequence>
<dbReference type="Pfam" id="PF07977">
    <property type="entry name" value="FabA"/>
    <property type="match status" value="1"/>
</dbReference>
<comment type="similarity">
    <text evidence="8">Belongs to the thioester dehydratase family. FabZ subfamily.</text>
</comment>
<keyword evidence="10" id="KW-1185">Reference proteome</keyword>
<comment type="subcellular location">
    <subcellularLocation>
        <location evidence="1 8">Cytoplasm</location>
    </subcellularLocation>
</comment>
<dbReference type="EC" id="4.2.1.59" evidence="8"/>
<dbReference type="PANTHER" id="PTHR30272">
    <property type="entry name" value="3-HYDROXYACYL-[ACYL-CARRIER-PROTEIN] DEHYDRATASE"/>
    <property type="match status" value="1"/>
</dbReference>
<dbReference type="InterPro" id="IPR029069">
    <property type="entry name" value="HotDog_dom_sf"/>
</dbReference>
<dbReference type="SUPFAM" id="SSF54637">
    <property type="entry name" value="Thioesterase/thiol ester dehydrase-isomerase"/>
    <property type="match status" value="1"/>
</dbReference>
<proteinExistence type="inferred from homology"/>
<evidence type="ECO:0000256" key="8">
    <source>
        <dbReference type="HAMAP-Rule" id="MF_00406"/>
    </source>
</evidence>
<evidence type="ECO:0000313" key="10">
    <source>
        <dbReference type="Proteomes" id="UP000198771"/>
    </source>
</evidence>
<keyword evidence="5 8" id="KW-0443">Lipid metabolism</keyword>
<organism evidence="9 10">
    <name type="scientific">Desulfonatronum thiosulfatophilum</name>
    <dbReference type="NCBI Taxonomy" id="617002"/>
    <lineage>
        <taxon>Bacteria</taxon>
        <taxon>Pseudomonadati</taxon>
        <taxon>Thermodesulfobacteriota</taxon>
        <taxon>Desulfovibrionia</taxon>
        <taxon>Desulfovibrionales</taxon>
        <taxon>Desulfonatronaceae</taxon>
        <taxon>Desulfonatronum</taxon>
    </lineage>
</organism>
<accession>A0A1G6C6G2</accession>
<evidence type="ECO:0000256" key="4">
    <source>
        <dbReference type="ARBA" id="ARBA00022556"/>
    </source>
</evidence>
<dbReference type="GO" id="GO:0019171">
    <property type="term" value="F:(3R)-hydroxyacyl-[acyl-carrier-protein] dehydratase activity"/>
    <property type="evidence" value="ECO:0007669"/>
    <property type="project" value="UniProtKB-EC"/>
</dbReference>
<comment type="function">
    <text evidence="7 8">Involved in unsaturated fatty acids biosynthesis. Catalyzes the dehydration of short chain beta-hydroxyacyl-ACPs and long chain saturated and unsaturated beta-hydroxyacyl-ACPs.</text>
</comment>
<dbReference type="GO" id="GO:0006633">
    <property type="term" value="P:fatty acid biosynthetic process"/>
    <property type="evidence" value="ECO:0007669"/>
    <property type="project" value="UniProtKB-UniRule"/>
</dbReference>
<evidence type="ECO:0000256" key="1">
    <source>
        <dbReference type="ARBA" id="ARBA00004496"/>
    </source>
</evidence>
<dbReference type="FunFam" id="3.10.129.10:FF:000001">
    <property type="entry name" value="3-hydroxyacyl-[acyl-carrier-protein] dehydratase FabZ"/>
    <property type="match status" value="1"/>
</dbReference>
<dbReference type="RefSeq" id="WP_092119074.1">
    <property type="nucleotide sequence ID" value="NZ_FMXO01000007.1"/>
</dbReference>
<keyword evidence="3 8" id="KW-0444">Lipid biosynthesis</keyword>
<dbReference type="HAMAP" id="MF_00406">
    <property type="entry name" value="FabZ"/>
    <property type="match status" value="1"/>
</dbReference>
<dbReference type="PANTHER" id="PTHR30272:SF1">
    <property type="entry name" value="3-HYDROXYACYL-[ACYL-CARRIER-PROTEIN] DEHYDRATASE"/>
    <property type="match status" value="1"/>
</dbReference>
<evidence type="ECO:0000256" key="2">
    <source>
        <dbReference type="ARBA" id="ARBA00022490"/>
    </source>
</evidence>
<evidence type="ECO:0000256" key="3">
    <source>
        <dbReference type="ARBA" id="ARBA00022516"/>
    </source>
</evidence>
<dbReference type="NCBIfam" id="NF000582">
    <property type="entry name" value="PRK00006.1"/>
    <property type="match status" value="1"/>
</dbReference>
<dbReference type="Proteomes" id="UP000198771">
    <property type="component" value="Unassembled WGS sequence"/>
</dbReference>
<gene>
    <name evidence="8" type="primary">fabZ</name>
    <name evidence="9" type="ORF">SAMN05660653_01349</name>
</gene>
<dbReference type="EMBL" id="FMXO01000007">
    <property type="protein sequence ID" value="SDB28422.1"/>
    <property type="molecule type" value="Genomic_DNA"/>
</dbReference>
<dbReference type="Gene3D" id="3.10.129.10">
    <property type="entry name" value="Hotdog Thioesterase"/>
    <property type="match status" value="1"/>
</dbReference>
<keyword evidence="2 8" id="KW-0963">Cytoplasm</keyword>
<dbReference type="InterPro" id="IPR013114">
    <property type="entry name" value="FabA_FabZ"/>
</dbReference>
<dbReference type="CDD" id="cd01288">
    <property type="entry name" value="FabZ"/>
    <property type="match status" value="1"/>
</dbReference>
<dbReference type="InterPro" id="IPR010084">
    <property type="entry name" value="FabZ"/>
</dbReference>
<evidence type="ECO:0000313" key="9">
    <source>
        <dbReference type="EMBL" id="SDB28422.1"/>
    </source>
</evidence>
<dbReference type="GO" id="GO:0005737">
    <property type="term" value="C:cytoplasm"/>
    <property type="evidence" value="ECO:0007669"/>
    <property type="project" value="UniProtKB-SubCell"/>
</dbReference>
<dbReference type="GO" id="GO:0009245">
    <property type="term" value="P:lipid A biosynthetic process"/>
    <property type="evidence" value="ECO:0007669"/>
    <property type="project" value="UniProtKB-UniRule"/>
</dbReference>
<dbReference type="NCBIfam" id="TIGR01750">
    <property type="entry name" value="fabZ"/>
    <property type="match status" value="1"/>
</dbReference>